<sequence>MSVDALHCQNTAKIADIHLSISRSIRLFKRSELHPTIPLILYLYPGIISQNFLVDGKLLEISIFS</sequence>
<organism evidence="1 2">
    <name type="scientific">Mucor lusitanicus CBS 277.49</name>
    <dbReference type="NCBI Taxonomy" id="747725"/>
    <lineage>
        <taxon>Eukaryota</taxon>
        <taxon>Fungi</taxon>
        <taxon>Fungi incertae sedis</taxon>
        <taxon>Mucoromycota</taxon>
        <taxon>Mucoromycotina</taxon>
        <taxon>Mucoromycetes</taxon>
        <taxon>Mucorales</taxon>
        <taxon>Mucorineae</taxon>
        <taxon>Mucoraceae</taxon>
        <taxon>Mucor</taxon>
    </lineage>
</organism>
<dbReference type="EMBL" id="AMYB01000007">
    <property type="protein sequence ID" value="OAC99855.1"/>
    <property type="molecule type" value="Genomic_DNA"/>
</dbReference>
<dbReference type="VEuPathDB" id="FungiDB:MUCCIDRAFT_156914"/>
<accession>A0A168IDW8</accession>
<dbReference type="AlphaFoldDB" id="A0A168IDW8"/>
<name>A0A168IDW8_MUCCL</name>
<proteinExistence type="predicted"/>
<evidence type="ECO:0000313" key="2">
    <source>
        <dbReference type="Proteomes" id="UP000077051"/>
    </source>
</evidence>
<protein>
    <submittedName>
        <fullName evidence="1">Uncharacterized protein</fullName>
    </submittedName>
</protein>
<evidence type="ECO:0000313" key="1">
    <source>
        <dbReference type="EMBL" id="OAC99855.1"/>
    </source>
</evidence>
<keyword evidence="2" id="KW-1185">Reference proteome</keyword>
<comment type="caution">
    <text evidence="1">The sequence shown here is derived from an EMBL/GenBank/DDBJ whole genome shotgun (WGS) entry which is preliminary data.</text>
</comment>
<reference evidence="1 2" key="1">
    <citation type="submission" date="2015-06" db="EMBL/GenBank/DDBJ databases">
        <title>Expansion of signal transduction pathways in fungi by whole-genome duplication.</title>
        <authorList>
            <consortium name="DOE Joint Genome Institute"/>
            <person name="Corrochano L.M."/>
            <person name="Kuo A."/>
            <person name="Marcet-Houben M."/>
            <person name="Polaino S."/>
            <person name="Salamov A."/>
            <person name="Villalobos J.M."/>
            <person name="Alvarez M.I."/>
            <person name="Avalos J."/>
            <person name="Benito E.P."/>
            <person name="Benoit I."/>
            <person name="Burger G."/>
            <person name="Camino L.P."/>
            <person name="Canovas D."/>
            <person name="Cerda-Olmedo E."/>
            <person name="Cheng J.-F."/>
            <person name="Dominguez A."/>
            <person name="Elias M."/>
            <person name="Eslava A.P."/>
            <person name="Glaser F."/>
            <person name="Grimwood J."/>
            <person name="Gutierrez G."/>
            <person name="Heitman J."/>
            <person name="Henrissat B."/>
            <person name="Iturriaga E.A."/>
            <person name="Lang B.F."/>
            <person name="Lavin J.L."/>
            <person name="Lee S."/>
            <person name="Li W."/>
            <person name="Lindquist E."/>
            <person name="Lopez-Garcia S."/>
            <person name="Luque E.M."/>
            <person name="Marcos A.T."/>
            <person name="Martin J."/>
            <person name="Mccluskey K."/>
            <person name="Medina H.R."/>
            <person name="Miralles-Duran A."/>
            <person name="Miyazaki A."/>
            <person name="Munoz-Torres E."/>
            <person name="Oguiza J.A."/>
            <person name="Ohm R."/>
            <person name="Olmedo M."/>
            <person name="Orejas M."/>
            <person name="Ortiz-Castellanos L."/>
            <person name="Pisabarro A.G."/>
            <person name="Rodriguez-Romero J."/>
            <person name="Ruiz-Herrera J."/>
            <person name="Ruiz-Vazquez R."/>
            <person name="Sanz C."/>
            <person name="Schackwitz W."/>
            <person name="Schmutz J."/>
            <person name="Shahriari M."/>
            <person name="Shelest E."/>
            <person name="Silva-Franco F."/>
            <person name="Soanes D."/>
            <person name="Syed K."/>
            <person name="Tagua V.G."/>
            <person name="Talbot N.J."/>
            <person name="Thon M."/>
            <person name="De Vries R.P."/>
            <person name="Wiebenga A."/>
            <person name="Yadav J.S."/>
            <person name="Braun E.L."/>
            <person name="Baker S."/>
            <person name="Garre V."/>
            <person name="Horwitz B."/>
            <person name="Torres-Martinez S."/>
            <person name="Idnurm A."/>
            <person name="Herrera-Estrella A."/>
            <person name="Gabaldon T."/>
            <person name="Grigoriev I.V."/>
        </authorList>
    </citation>
    <scope>NUCLEOTIDE SEQUENCE [LARGE SCALE GENOMIC DNA]</scope>
    <source>
        <strain evidence="1 2">CBS 277.49</strain>
    </source>
</reference>
<gene>
    <name evidence="1" type="ORF">MUCCIDRAFT_156914</name>
</gene>
<dbReference type="Proteomes" id="UP000077051">
    <property type="component" value="Unassembled WGS sequence"/>
</dbReference>